<comment type="caution">
    <text evidence="2">The sequence shown here is derived from an EMBL/GenBank/DDBJ whole genome shotgun (WGS) entry which is preliminary data.</text>
</comment>
<evidence type="ECO:0008006" key="4">
    <source>
        <dbReference type="Google" id="ProtNLM"/>
    </source>
</evidence>
<feature type="transmembrane region" description="Helical" evidence="1">
    <location>
        <begin position="86"/>
        <end position="111"/>
    </location>
</feature>
<dbReference type="EMBL" id="BTSY01000004">
    <property type="protein sequence ID" value="GMT22098.1"/>
    <property type="molecule type" value="Genomic_DNA"/>
</dbReference>
<proteinExistence type="predicted"/>
<keyword evidence="1" id="KW-0472">Membrane</keyword>
<keyword evidence="1" id="KW-0812">Transmembrane</keyword>
<reference evidence="2" key="1">
    <citation type="submission" date="2023-10" db="EMBL/GenBank/DDBJ databases">
        <title>Genome assembly of Pristionchus species.</title>
        <authorList>
            <person name="Yoshida K."/>
            <person name="Sommer R.J."/>
        </authorList>
    </citation>
    <scope>NUCLEOTIDE SEQUENCE</scope>
    <source>
        <strain evidence="2">RS5133</strain>
    </source>
</reference>
<feature type="transmembrane region" description="Helical" evidence="1">
    <location>
        <begin position="53"/>
        <end position="74"/>
    </location>
</feature>
<dbReference type="Proteomes" id="UP001432322">
    <property type="component" value="Unassembled WGS sequence"/>
</dbReference>
<feature type="transmembrane region" description="Helical" evidence="1">
    <location>
        <begin position="20"/>
        <end position="41"/>
    </location>
</feature>
<evidence type="ECO:0000313" key="3">
    <source>
        <dbReference type="Proteomes" id="UP001432322"/>
    </source>
</evidence>
<dbReference type="PANTHER" id="PTHR23021:SF11">
    <property type="entry name" value="SERPENTINE RECEPTOR, CLASS T"/>
    <property type="match status" value="1"/>
</dbReference>
<feature type="non-terminal residue" evidence="2">
    <location>
        <position position="125"/>
    </location>
</feature>
<gene>
    <name evidence="2" type="ORF">PFISCL1PPCAC_13395</name>
</gene>
<accession>A0AAV5VRI6</accession>
<dbReference type="PANTHER" id="PTHR23021">
    <property type="entry name" value="SERPENTINE RECEPTOR, CLASS T"/>
    <property type="match status" value="1"/>
</dbReference>
<sequence>SSHTSEEWAQLFGTRQLALGSWSIIFGMVCLFLYIPAVVVFTRERKLSCYKMMLFHAVVDMCGLFANSILFGILMLTGSVYCSDPIINPATAVIANTSWLVSSITCILLVINRICELTDRTYVFK</sequence>
<evidence type="ECO:0000313" key="2">
    <source>
        <dbReference type="EMBL" id="GMT22098.1"/>
    </source>
</evidence>
<protein>
    <recommendedName>
        <fullName evidence="4">G protein-coupled receptor</fullName>
    </recommendedName>
</protein>
<organism evidence="2 3">
    <name type="scientific">Pristionchus fissidentatus</name>
    <dbReference type="NCBI Taxonomy" id="1538716"/>
    <lineage>
        <taxon>Eukaryota</taxon>
        <taxon>Metazoa</taxon>
        <taxon>Ecdysozoa</taxon>
        <taxon>Nematoda</taxon>
        <taxon>Chromadorea</taxon>
        <taxon>Rhabditida</taxon>
        <taxon>Rhabditina</taxon>
        <taxon>Diplogasteromorpha</taxon>
        <taxon>Diplogasteroidea</taxon>
        <taxon>Neodiplogasteridae</taxon>
        <taxon>Pristionchus</taxon>
    </lineage>
</organism>
<dbReference type="InterPro" id="IPR019425">
    <property type="entry name" value="7TM_GPCR_serpentine_rcpt_Srt"/>
</dbReference>
<keyword evidence="1" id="KW-1133">Transmembrane helix</keyword>
<dbReference type="AlphaFoldDB" id="A0AAV5VRI6"/>
<evidence type="ECO:0000256" key="1">
    <source>
        <dbReference type="SAM" id="Phobius"/>
    </source>
</evidence>
<dbReference type="Pfam" id="PF10321">
    <property type="entry name" value="7TM_GPCR_Srt"/>
    <property type="match status" value="1"/>
</dbReference>
<keyword evidence="3" id="KW-1185">Reference proteome</keyword>
<name>A0AAV5VRI6_9BILA</name>
<feature type="non-terminal residue" evidence="2">
    <location>
        <position position="1"/>
    </location>
</feature>